<dbReference type="RefSeq" id="WP_278099919.1">
    <property type="nucleotide sequence ID" value="NZ_CP091092.1"/>
</dbReference>
<keyword evidence="2" id="KW-1185">Reference proteome</keyword>
<dbReference type="AlphaFoldDB" id="A0AAF0FS28"/>
<organism evidence="1 2">
    <name type="scientific">Methanomicrobium antiquum</name>
    <dbReference type="NCBI Taxonomy" id="487686"/>
    <lineage>
        <taxon>Archaea</taxon>
        <taxon>Methanobacteriati</taxon>
        <taxon>Methanobacteriota</taxon>
        <taxon>Stenosarchaea group</taxon>
        <taxon>Methanomicrobia</taxon>
        <taxon>Methanomicrobiales</taxon>
        <taxon>Methanomicrobiaceae</taxon>
        <taxon>Methanomicrobium</taxon>
    </lineage>
</organism>
<name>A0AAF0FS28_9EURY</name>
<dbReference type="KEGG" id="manq:L1994_01405"/>
<protein>
    <submittedName>
        <fullName evidence="1">Uncharacterized protein</fullName>
    </submittedName>
</protein>
<reference evidence="1" key="1">
    <citation type="submission" date="2022-01" db="EMBL/GenBank/DDBJ databases">
        <title>Complete genome of Methanomicrobium antiquum DSM 21220.</title>
        <authorList>
            <person name="Chen S.-C."/>
            <person name="You Y.-T."/>
            <person name="Zhou Y.-Z."/>
            <person name="Lai M.-C."/>
        </authorList>
    </citation>
    <scope>NUCLEOTIDE SEQUENCE</scope>
    <source>
        <strain evidence="1">DSM 21220</strain>
    </source>
</reference>
<dbReference type="GeneID" id="79949011"/>
<evidence type="ECO:0000313" key="2">
    <source>
        <dbReference type="Proteomes" id="UP001218895"/>
    </source>
</evidence>
<proteinExistence type="predicted"/>
<evidence type="ECO:0000313" key="1">
    <source>
        <dbReference type="EMBL" id="WFN37081.1"/>
    </source>
</evidence>
<dbReference type="Proteomes" id="UP001218895">
    <property type="component" value="Chromosome"/>
</dbReference>
<dbReference type="EMBL" id="CP091092">
    <property type="protein sequence ID" value="WFN37081.1"/>
    <property type="molecule type" value="Genomic_DNA"/>
</dbReference>
<gene>
    <name evidence="1" type="ORF">L1994_01405</name>
</gene>
<sequence length="264" mass="29357">MNNFCLLKGLLTSVALLTAILAGCTGMIPDDSGVNIINNSITEDNLSDLDENRFYPGSDERIRLCSCICRLLIVENISAGEGYSMIQNYSNKNEIVMNLELYGNEPLSSEYLSFEDNPLLLSALEKKHGGVELTPEENDYALLHYSNKYFEYSGSYYVAVVREGSCSNDICYPKDYKNLKFTADEVLSLALADKDVRYSIGDLDYEVSGVCITENNGESLYQVQIQMYKDGYPHGMVIPYLNMSGGVVIKGYSYPPHILPEVAG</sequence>
<accession>A0AAF0FS28</accession>